<organism evidence="1 2">
    <name type="scientific">Streptomyces monticola</name>
    <dbReference type="NCBI Taxonomy" id="2666263"/>
    <lineage>
        <taxon>Bacteria</taxon>
        <taxon>Bacillati</taxon>
        <taxon>Actinomycetota</taxon>
        <taxon>Actinomycetes</taxon>
        <taxon>Kitasatosporales</taxon>
        <taxon>Streptomycetaceae</taxon>
        <taxon>Streptomyces</taxon>
    </lineage>
</organism>
<sequence length="157" mass="16781">MGYWGWIVIAKGDEKLANFPSVAVDGAEPLDEYVRGQWREIWLGTTEADPEPLEIATATDAPAMAVYVADEDCATLHAASPSGQEWTGVFEEETAEEYGAVPEGYRREDAVAAALAWAAEAGLTADPAKTAAAFADGWYEDLLTAFGLPEGEPVENP</sequence>
<keyword evidence="2" id="KW-1185">Reference proteome</keyword>
<dbReference type="EMBL" id="JBHTCF010000027">
    <property type="protein sequence ID" value="MFC7310027.1"/>
    <property type="molecule type" value="Genomic_DNA"/>
</dbReference>
<evidence type="ECO:0000313" key="1">
    <source>
        <dbReference type="EMBL" id="MFC7310027.1"/>
    </source>
</evidence>
<gene>
    <name evidence="1" type="ORF">ACFQVC_38145</name>
</gene>
<evidence type="ECO:0000313" key="2">
    <source>
        <dbReference type="Proteomes" id="UP001596523"/>
    </source>
</evidence>
<dbReference type="RefSeq" id="WP_381839757.1">
    <property type="nucleotide sequence ID" value="NZ_JBHTCF010000027.1"/>
</dbReference>
<proteinExistence type="predicted"/>
<evidence type="ECO:0008006" key="3">
    <source>
        <dbReference type="Google" id="ProtNLM"/>
    </source>
</evidence>
<protein>
    <recommendedName>
        <fullName evidence="3">DUF4259 domain-containing protein</fullName>
    </recommendedName>
</protein>
<accession>A0ABW2JX26</accession>
<comment type="caution">
    <text evidence="1">The sequence shown here is derived from an EMBL/GenBank/DDBJ whole genome shotgun (WGS) entry which is preliminary data.</text>
</comment>
<name>A0ABW2JX26_9ACTN</name>
<reference evidence="2" key="1">
    <citation type="journal article" date="2019" name="Int. J. Syst. Evol. Microbiol.">
        <title>The Global Catalogue of Microorganisms (GCM) 10K type strain sequencing project: providing services to taxonomists for standard genome sequencing and annotation.</title>
        <authorList>
            <consortium name="The Broad Institute Genomics Platform"/>
            <consortium name="The Broad Institute Genome Sequencing Center for Infectious Disease"/>
            <person name="Wu L."/>
            <person name="Ma J."/>
        </authorList>
    </citation>
    <scope>NUCLEOTIDE SEQUENCE [LARGE SCALE GENOMIC DNA]</scope>
    <source>
        <strain evidence="2">SYNS20</strain>
    </source>
</reference>
<dbReference type="Proteomes" id="UP001596523">
    <property type="component" value="Unassembled WGS sequence"/>
</dbReference>